<proteinExistence type="predicted"/>
<gene>
    <name evidence="1" type="ORF">ASZ90_007516</name>
</gene>
<comment type="caution">
    <text evidence="1">The sequence shown here is derived from an EMBL/GenBank/DDBJ whole genome shotgun (WGS) entry which is preliminary data.</text>
</comment>
<name>A0A0W8FP70_9ZZZZ</name>
<protein>
    <submittedName>
        <fullName evidence="1">Uncharacterized protein</fullName>
    </submittedName>
</protein>
<accession>A0A0W8FP70</accession>
<reference evidence="1" key="1">
    <citation type="journal article" date="2015" name="Proc. Natl. Acad. Sci. U.S.A.">
        <title>Networks of energetic and metabolic interactions define dynamics in microbial communities.</title>
        <authorList>
            <person name="Embree M."/>
            <person name="Liu J.K."/>
            <person name="Al-Bassam M.M."/>
            <person name="Zengler K."/>
        </authorList>
    </citation>
    <scope>NUCLEOTIDE SEQUENCE</scope>
</reference>
<dbReference type="EMBL" id="LNQE01000943">
    <property type="protein sequence ID" value="KUG22719.1"/>
    <property type="molecule type" value="Genomic_DNA"/>
</dbReference>
<organism evidence="1">
    <name type="scientific">hydrocarbon metagenome</name>
    <dbReference type="NCBI Taxonomy" id="938273"/>
    <lineage>
        <taxon>unclassified sequences</taxon>
        <taxon>metagenomes</taxon>
        <taxon>ecological metagenomes</taxon>
    </lineage>
</organism>
<evidence type="ECO:0000313" key="1">
    <source>
        <dbReference type="EMBL" id="KUG22719.1"/>
    </source>
</evidence>
<dbReference type="AlphaFoldDB" id="A0A0W8FP70"/>
<sequence>MTFHLSLFTFYTGITRQELRRMPDRRNDMYHEIPFTIHFSRFLES</sequence>